<name>A0ABT6YPM0_9BACT</name>
<organism evidence="4 5">
    <name type="scientific">Flectobacillus longus</name>
    <dbReference type="NCBI Taxonomy" id="2984207"/>
    <lineage>
        <taxon>Bacteria</taxon>
        <taxon>Pseudomonadati</taxon>
        <taxon>Bacteroidota</taxon>
        <taxon>Cytophagia</taxon>
        <taxon>Cytophagales</taxon>
        <taxon>Flectobacillaceae</taxon>
        <taxon>Flectobacillus</taxon>
    </lineage>
</organism>
<evidence type="ECO:0000313" key="5">
    <source>
        <dbReference type="Proteomes" id="UP001236569"/>
    </source>
</evidence>
<keyword evidence="1" id="KW-0472">Membrane</keyword>
<reference evidence="4 5" key="1">
    <citation type="submission" date="2023-05" db="EMBL/GenBank/DDBJ databases">
        <title>Novel species of genus Flectobacillus isolated from stream in China.</title>
        <authorList>
            <person name="Lu H."/>
        </authorList>
    </citation>
    <scope>NUCLEOTIDE SEQUENCE [LARGE SCALE GENOMIC DNA]</scope>
    <source>
        <strain evidence="4 5">DC10W</strain>
    </source>
</reference>
<dbReference type="SUPFAM" id="SSF103088">
    <property type="entry name" value="OmpA-like"/>
    <property type="match status" value="1"/>
</dbReference>
<sequence length="440" mass="50380">MSLLSPKFRLIFFCLFYLLSNTSWAQNTPQNIHIRGVSIDISNNRGIKSNIYWSFAVNSSLVWSSAVSTDADGKFELFLKNKPIKLKIEAQGYNSIIIDLTLNILTEPEFFCKIPLLKLTEHQTNKVFSQSTTKSGKTQKNLEKELGRYAEIEFVAVNGVTSEPIGAIFKFVSTHSTKIENYQTHITKPSFNLKFTSNDIYAVEISAPSFQTFLGNLIIDDLNNRSFKDTIYLAKELAFLNVLVKNRDTQTGVFISKNTSNNTSAIHKLSVNDNLYYETLEKNEWYKLQIVRSINDTVSHVFQATESIHTFDAEISPQVINSIVEENKKTILYFELGDFRLKPESQILLKQIIAQAKSQNHLFIDIYAYTDNVGDYHTNMYLSEIRAMFIKNAFYAEGITDKRIKCTAMGSKNPITNNNDELSRSQNRRVEIFIYNSQKK</sequence>
<dbReference type="PANTHER" id="PTHR30329">
    <property type="entry name" value="STATOR ELEMENT OF FLAGELLAR MOTOR COMPLEX"/>
    <property type="match status" value="1"/>
</dbReference>
<dbReference type="InterPro" id="IPR050330">
    <property type="entry name" value="Bact_OuterMem_StrucFunc"/>
</dbReference>
<feature type="chain" id="PRO_5046744050" evidence="2">
    <location>
        <begin position="26"/>
        <end position="440"/>
    </location>
</feature>
<dbReference type="InterPro" id="IPR006665">
    <property type="entry name" value="OmpA-like"/>
</dbReference>
<evidence type="ECO:0000256" key="1">
    <source>
        <dbReference type="PROSITE-ProRule" id="PRU00473"/>
    </source>
</evidence>
<gene>
    <name evidence="4" type="ORF">QM480_14425</name>
</gene>
<dbReference type="Gene3D" id="3.30.1330.60">
    <property type="entry name" value="OmpA-like domain"/>
    <property type="match status" value="1"/>
</dbReference>
<dbReference type="Pfam" id="PF00691">
    <property type="entry name" value="OmpA"/>
    <property type="match status" value="1"/>
</dbReference>
<accession>A0ABT6YPM0</accession>
<feature type="signal peptide" evidence="2">
    <location>
        <begin position="1"/>
        <end position="25"/>
    </location>
</feature>
<protein>
    <submittedName>
        <fullName evidence="4">OmpA family protein</fullName>
    </submittedName>
</protein>
<proteinExistence type="predicted"/>
<dbReference type="CDD" id="cd07185">
    <property type="entry name" value="OmpA_C-like"/>
    <property type="match status" value="1"/>
</dbReference>
<evidence type="ECO:0000313" key="4">
    <source>
        <dbReference type="EMBL" id="MDI9865535.1"/>
    </source>
</evidence>
<feature type="domain" description="OmpA-like" evidence="3">
    <location>
        <begin position="321"/>
        <end position="438"/>
    </location>
</feature>
<dbReference type="InterPro" id="IPR036737">
    <property type="entry name" value="OmpA-like_sf"/>
</dbReference>
<dbReference type="Proteomes" id="UP001236569">
    <property type="component" value="Unassembled WGS sequence"/>
</dbReference>
<keyword evidence="5" id="KW-1185">Reference proteome</keyword>
<evidence type="ECO:0000256" key="2">
    <source>
        <dbReference type="SAM" id="SignalP"/>
    </source>
</evidence>
<dbReference type="EMBL" id="JASHID010000010">
    <property type="protein sequence ID" value="MDI9865535.1"/>
    <property type="molecule type" value="Genomic_DNA"/>
</dbReference>
<dbReference type="PROSITE" id="PS51123">
    <property type="entry name" value="OMPA_2"/>
    <property type="match status" value="1"/>
</dbReference>
<evidence type="ECO:0000259" key="3">
    <source>
        <dbReference type="PROSITE" id="PS51123"/>
    </source>
</evidence>
<dbReference type="RefSeq" id="WP_283370512.1">
    <property type="nucleotide sequence ID" value="NZ_JASHID010000010.1"/>
</dbReference>
<comment type="caution">
    <text evidence="4">The sequence shown here is derived from an EMBL/GenBank/DDBJ whole genome shotgun (WGS) entry which is preliminary data.</text>
</comment>
<dbReference type="PANTHER" id="PTHR30329:SF21">
    <property type="entry name" value="LIPOPROTEIN YIAD-RELATED"/>
    <property type="match status" value="1"/>
</dbReference>
<keyword evidence="2" id="KW-0732">Signal</keyword>